<reference evidence="1 2" key="1">
    <citation type="journal article" date="2021" name="Plant Biotechnol. J.">
        <title>Multi-omics assisted identification of the key and species-specific regulatory components of drought-tolerant mechanisms in Gossypium stocksii.</title>
        <authorList>
            <person name="Yu D."/>
            <person name="Ke L."/>
            <person name="Zhang D."/>
            <person name="Wu Y."/>
            <person name="Sun Y."/>
            <person name="Mei J."/>
            <person name="Sun J."/>
            <person name="Sun Y."/>
        </authorList>
    </citation>
    <scope>NUCLEOTIDE SEQUENCE [LARGE SCALE GENOMIC DNA]</scope>
    <source>
        <strain evidence="2">cv. E1</strain>
        <tissue evidence="1">Leaf</tissue>
    </source>
</reference>
<keyword evidence="2" id="KW-1185">Reference proteome</keyword>
<dbReference type="AlphaFoldDB" id="A0A9D3UUF1"/>
<protein>
    <submittedName>
        <fullName evidence="1">Uncharacterized protein</fullName>
    </submittedName>
</protein>
<evidence type="ECO:0000313" key="1">
    <source>
        <dbReference type="EMBL" id="KAH1057631.1"/>
    </source>
</evidence>
<proteinExistence type="predicted"/>
<dbReference type="Proteomes" id="UP000828251">
    <property type="component" value="Unassembled WGS sequence"/>
</dbReference>
<dbReference type="OrthoDB" id="997674at2759"/>
<organism evidence="1 2">
    <name type="scientific">Gossypium stocksii</name>
    <dbReference type="NCBI Taxonomy" id="47602"/>
    <lineage>
        <taxon>Eukaryota</taxon>
        <taxon>Viridiplantae</taxon>
        <taxon>Streptophyta</taxon>
        <taxon>Embryophyta</taxon>
        <taxon>Tracheophyta</taxon>
        <taxon>Spermatophyta</taxon>
        <taxon>Magnoliopsida</taxon>
        <taxon>eudicotyledons</taxon>
        <taxon>Gunneridae</taxon>
        <taxon>Pentapetalae</taxon>
        <taxon>rosids</taxon>
        <taxon>malvids</taxon>
        <taxon>Malvales</taxon>
        <taxon>Malvaceae</taxon>
        <taxon>Malvoideae</taxon>
        <taxon>Gossypium</taxon>
    </lineage>
</organism>
<sequence length="112" mass="12100">MGRISKPVTIASNASDGGLLCRWGSFGLQELARFGNLLEKPVRLKLGWPDNEDMTTLTILDTINSSENKLAGKDDALKAMVTALNEDINELKGELKIFKAAVGNGMLALKPK</sequence>
<dbReference type="EMBL" id="JAIQCV010000010">
    <property type="protein sequence ID" value="KAH1057631.1"/>
    <property type="molecule type" value="Genomic_DNA"/>
</dbReference>
<name>A0A9D3UUF1_9ROSI</name>
<accession>A0A9D3UUF1</accession>
<gene>
    <name evidence="1" type="ORF">J1N35_035696</name>
</gene>
<evidence type="ECO:0000313" key="2">
    <source>
        <dbReference type="Proteomes" id="UP000828251"/>
    </source>
</evidence>
<comment type="caution">
    <text evidence="1">The sequence shown here is derived from an EMBL/GenBank/DDBJ whole genome shotgun (WGS) entry which is preliminary data.</text>
</comment>